<evidence type="ECO:0000313" key="4">
    <source>
        <dbReference type="EMBL" id="QDU28957.1"/>
    </source>
</evidence>
<feature type="region of interest" description="Disordered" evidence="2">
    <location>
        <begin position="1"/>
        <end position="49"/>
    </location>
</feature>
<reference evidence="4 5" key="1">
    <citation type="submission" date="2019-02" db="EMBL/GenBank/DDBJ databases">
        <title>Deep-cultivation of Planctomycetes and their phenomic and genomic characterization uncovers novel biology.</title>
        <authorList>
            <person name="Wiegand S."/>
            <person name="Jogler M."/>
            <person name="Boedeker C."/>
            <person name="Pinto D."/>
            <person name="Vollmers J."/>
            <person name="Rivas-Marin E."/>
            <person name="Kohn T."/>
            <person name="Peeters S.H."/>
            <person name="Heuer A."/>
            <person name="Rast P."/>
            <person name="Oberbeckmann S."/>
            <person name="Bunk B."/>
            <person name="Jeske O."/>
            <person name="Meyerdierks A."/>
            <person name="Storesund J.E."/>
            <person name="Kallscheuer N."/>
            <person name="Luecker S."/>
            <person name="Lage O.M."/>
            <person name="Pohl T."/>
            <person name="Merkel B.J."/>
            <person name="Hornburger P."/>
            <person name="Mueller R.-W."/>
            <person name="Bruemmer F."/>
            <person name="Labrenz M."/>
            <person name="Spormann A.M."/>
            <person name="Op den Camp H."/>
            <person name="Overmann J."/>
            <person name="Amann R."/>
            <person name="Jetten M.S.M."/>
            <person name="Mascher T."/>
            <person name="Medema M.H."/>
            <person name="Devos D.P."/>
            <person name="Kaster A.-K."/>
            <person name="Ovreas L."/>
            <person name="Rohde M."/>
            <person name="Galperin M.Y."/>
            <person name="Jogler C."/>
        </authorList>
    </citation>
    <scope>NUCLEOTIDE SEQUENCE [LARGE SCALE GENOMIC DNA]</scope>
    <source>
        <strain evidence="4 5">ETA_A8</strain>
    </source>
</reference>
<gene>
    <name evidence="4" type="ORF">ETAA8_40630</name>
</gene>
<dbReference type="AlphaFoldDB" id="A0A517YFE3"/>
<keyword evidence="1" id="KW-0804">Transcription</keyword>
<dbReference type="RefSeq" id="WP_202921101.1">
    <property type="nucleotide sequence ID" value="NZ_CP036274.1"/>
</dbReference>
<evidence type="ECO:0000256" key="1">
    <source>
        <dbReference type="ARBA" id="ARBA00023163"/>
    </source>
</evidence>
<evidence type="ECO:0000256" key="2">
    <source>
        <dbReference type="SAM" id="MobiDB-lite"/>
    </source>
</evidence>
<dbReference type="Pfam" id="PF05066">
    <property type="entry name" value="HARE-HTH"/>
    <property type="match status" value="1"/>
</dbReference>
<proteinExistence type="predicted"/>
<feature type="domain" description="HTH HARE-type" evidence="3">
    <location>
        <begin position="86"/>
        <end position="159"/>
    </location>
</feature>
<dbReference type="Proteomes" id="UP000315017">
    <property type="component" value="Chromosome"/>
</dbReference>
<protein>
    <recommendedName>
        <fullName evidence="3">HTH HARE-type domain-containing protein</fullName>
    </recommendedName>
</protein>
<organism evidence="4 5">
    <name type="scientific">Anatilimnocola aggregata</name>
    <dbReference type="NCBI Taxonomy" id="2528021"/>
    <lineage>
        <taxon>Bacteria</taxon>
        <taxon>Pseudomonadati</taxon>
        <taxon>Planctomycetota</taxon>
        <taxon>Planctomycetia</taxon>
        <taxon>Pirellulales</taxon>
        <taxon>Pirellulaceae</taxon>
        <taxon>Anatilimnocola</taxon>
    </lineage>
</organism>
<dbReference type="GO" id="GO:0006355">
    <property type="term" value="P:regulation of DNA-templated transcription"/>
    <property type="evidence" value="ECO:0007669"/>
    <property type="project" value="InterPro"/>
</dbReference>
<dbReference type="EMBL" id="CP036274">
    <property type="protein sequence ID" value="QDU28957.1"/>
    <property type="molecule type" value="Genomic_DNA"/>
</dbReference>
<feature type="compositionally biased region" description="Basic residues" evidence="2">
    <location>
        <begin position="1"/>
        <end position="24"/>
    </location>
</feature>
<dbReference type="PROSITE" id="PS51913">
    <property type="entry name" value="HTH_HARE"/>
    <property type="match status" value="1"/>
</dbReference>
<name>A0A517YFE3_9BACT</name>
<evidence type="ECO:0000259" key="3">
    <source>
        <dbReference type="PROSITE" id="PS51913"/>
    </source>
</evidence>
<evidence type="ECO:0000313" key="5">
    <source>
        <dbReference type="Proteomes" id="UP000315017"/>
    </source>
</evidence>
<feature type="region of interest" description="Disordered" evidence="2">
    <location>
        <begin position="65"/>
        <end position="84"/>
    </location>
</feature>
<dbReference type="InterPro" id="IPR007759">
    <property type="entry name" value="Asxl_HARE-HTH"/>
</dbReference>
<feature type="compositionally biased region" description="Low complexity" evidence="2">
    <location>
        <begin position="25"/>
        <end position="38"/>
    </location>
</feature>
<keyword evidence="5" id="KW-1185">Reference proteome</keyword>
<accession>A0A517YFE3</accession>
<dbReference type="KEGG" id="aagg:ETAA8_40630"/>
<sequence>MSKKTSTKKPTSKPAKAKAAKKAKATTAKPAAPETKPTGTCPKGGDHEWTEEGAERFCAKCKEPEVTKSKRAKKAKATKATTDKKMSALDAAAKLLGETKEPMNTKTMIETIAAKGYWTSPGGKTPHATLYSAILREINTKGQEARFKKTDRGNFAFNG</sequence>